<comment type="caution">
    <text evidence="2">The sequence shown here is derived from an EMBL/GenBank/DDBJ whole genome shotgun (WGS) entry which is preliminary data.</text>
</comment>
<dbReference type="Gene3D" id="1.10.3210.10">
    <property type="entry name" value="Hypothetical protein af1432"/>
    <property type="match status" value="1"/>
</dbReference>
<reference evidence="2" key="1">
    <citation type="submission" date="2013-08" db="EMBL/GenBank/DDBJ databases">
        <authorList>
            <person name="Mendez C."/>
            <person name="Richter M."/>
            <person name="Ferrer M."/>
            <person name="Sanchez J."/>
        </authorList>
    </citation>
    <scope>NUCLEOTIDE SEQUENCE</scope>
</reference>
<accession>T1BTL7</accession>
<name>T1BTL7_9ZZZZ</name>
<dbReference type="PROSITE" id="PS51832">
    <property type="entry name" value="HD_GYP"/>
    <property type="match status" value="1"/>
</dbReference>
<evidence type="ECO:0000259" key="1">
    <source>
        <dbReference type="PROSITE" id="PS51832"/>
    </source>
</evidence>
<dbReference type="PANTHER" id="PTHR45228:SF4">
    <property type="entry name" value="LIPOPROTEIN"/>
    <property type="match status" value="1"/>
</dbReference>
<dbReference type="AlphaFoldDB" id="T1BTL7"/>
<reference evidence="2" key="2">
    <citation type="journal article" date="2014" name="ISME J.">
        <title>Microbial stratification in low pH oxic and suboxic macroscopic growths along an acid mine drainage.</title>
        <authorList>
            <person name="Mendez-Garcia C."/>
            <person name="Mesa V."/>
            <person name="Sprenger R.R."/>
            <person name="Richter M."/>
            <person name="Diez M.S."/>
            <person name="Solano J."/>
            <person name="Bargiela R."/>
            <person name="Golyshina O.V."/>
            <person name="Manteca A."/>
            <person name="Ramos J.L."/>
            <person name="Gallego J.R."/>
            <person name="Llorente I."/>
            <person name="Martins Dos Santos V.A."/>
            <person name="Jensen O.N."/>
            <person name="Pelaez A.I."/>
            <person name="Sanchez J."/>
            <person name="Ferrer M."/>
        </authorList>
    </citation>
    <scope>NUCLEOTIDE SEQUENCE</scope>
</reference>
<keyword evidence="2" id="KW-0378">Hydrolase</keyword>
<feature type="domain" description="HD-GYP" evidence="1">
    <location>
        <begin position="1"/>
        <end position="189"/>
    </location>
</feature>
<dbReference type="GO" id="GO:0016787">
    <property type="term" value="F:hydrolase activity"/>
    <property type="evidence" value="ECO:0007669"/>
    <property type="project" value="UniProtKB-KW"/>
</dbReference>
<dbReference type="InterPro" id="IPR052020">
    <property type="entry name" value="Cyclic_di-GMP/3'3'-cGAMP_PDE"/>
</dbReference>
<protein>
    <submittedName>
        <fullName evidence="2">Response regulator receiver modulated metal dependent phosphohydrolase</fullName>
    </submittedName>
</protein>
<dbReference type="Pfam" id="PF13487">
    <property type="entry name" value="HD_5"/>
    <property type="match status" value="1"/>
</dbReference>
<dbReference type="PANTHER" id="PTHR45228">
    <property type="entry name" value="CYCLIC DI-GMP PHOSPHODIESTERASE TM_0186-RELATED"/>
    <property type="match status" value="1"/>
</dbReference>
<dbReference type="SUPFAM" id="SSF109604">
    <property type="entry name" value="HD-domain/PDEase-like"/>
    <property type="match status" value="1"/>
</dbReference>
<dbReference type="SMART" id="SM00471">
    <property type="entry name" value="HDc"/>
    <property type="match status" value="1"/>
</dbReference>
<dbReference type="InterPro" id="IPR037522">
    <property type="entry name" value="HD_GYP_dom"/>
</dbReference>
<organism evidence="2">
    <name type="scientific">mine drainage metagenome</name>
    <dbReference type="NCBI Taxonomy" id="410659"/>
    <lineage>
        <taxon>unclassified sequences</taxon>
        <taxon>metagenomes</taxon>
        <taxon>ecological metagenomes</taxon>
    </lineage>
</organism>
<dbReference type="InterPro" id="IPR003607">
    <property type="entry name" value="HD/PDEase_dom"/>
</dbReference>
<gene>
    <name evidence="2" type="ORF">B1B_08884</name>
</gene>
<proteinExistence type="predicted"/>
<evidence type="ECO:0000313" key="2">
    <source>
        <dbReference type="EMBL" id="EQD57295.1"/>
    </source>
</evidence>
<dbReference type="EMBL" id="AUZY01005829">
    <property type="protein sequence ID" value="EQD57295.1"/>
    <property type="molecule type" value="Genomic_DNA"/>
</dbReference>
<sequence length="189" mass="20639">MNHWTAAIDPVLSRALKAHDASIAEHCDRVASLAVLLGKAVGLLQHDLAVLTLSAHLHDIGKMDIPDAILRKAGPLDATERAVMQTHSVRGEGIILAHRDLSFRKEIATVVRHHHEHWNGGGYPDGLRTGAIPLLSRILSVIDSHDAMTSPRPYHRGRTHAAVLSTLDAERGVKHDPSILDAFLACRFK</sequence>
<dbReference type="CDD" id="cd00077">
    <property type="entry name" value="HDc"/>
    <property type="match status" value="1"/>
</dbReference>